<protein>
    <submittedName>
        <fullName evidence="2">Dynein light chain</fullName>
    </submittedName>
</protein>
<dbReference type="Proteomes" id="UP000095286">
    <property type="component" value="Unplaced"/>
</dbReference>
<sequence>MSSFQSLRRKFNNTRNASKRIRAAVLNVTGKSFLRKTSGNHKPIPVITNLENIDDWTRDRIVEIVDNALQDGETESKVASKIKTKCDESLGMTWHCIIGRSFGSHVSFEQYIHLTIDKCIKIVIFKCG</sequence>
<reference evidence="2" key="1">
    <citation type="submission" date="2016-11" db="UniProtKB">
        <authorList>
            <consortium name="WormBaseParasite"/>
        </authorList>
    </citation>
    <scope>IDENTIFICATION</scope>
    <source>
        <strain evidence="2">KR3021</strain>
    </source>
</reference>
<accession>A0AC35U7Q6</accession>
<evidence type="ECO:0000313" key="1">
    <source>
        <dbReference type="Proteomes" id="UP000095286"/>
    </source>
</evidence>
<proteinExistence type="predicted"/>
<organism evidence="1 2">
    <name type="scientific">Rhabditophanes sp. KR3021</name>
    <dbReference type="NCBI Taxonomy" id="114890"/>
    <lineage>
        <taxon>Eukaryota</taxon>
        <taxon>Metazoa</taxon>
        <taxon>Ecdysozoa</taxon>
        <taxon>Nematoda</taxon>
        <taxon>Chromadorea</taxon>
        <taxon>Rhabditida</taxon>
        <taxon>Tylenchina</taxon>
        <taxon>Panagrolaimomorpha</taxon>
        <taxon>Strongyloidoidea</taxon>
        <taxon>Alloionematidae</taxon>
        <taxon>Rhabditophanes</taxon>
    </lineage>
</organism>
<evidence type="ECO:0000313" key="2">
    <source>
        <dbReference type="WBParaSite" id="RSKR_0000835500.1"/>
    </source>
</evidence>
<dbReference type="WBParaSite" id="RSKR_0000835500.1">
    <property type="protein sequence ID" value="RSKR_0000835500.1"/>
    <property type="gene ID" value="RSKR_0000835500"/>
</dbReference>
<name>A0AC35U7Q6_9BILA</name>